<comment type="caution">
    <text evidence="2">The sequence shown here is derived from an EMBL/GenBank/DDBJ whole genome shotgun (WGS) entry which is preliminary data.</text>
</comment>
<name>A0ABN9EGV7_9NEOB</name>
<gene>
    <name evidence="2" type="ORF">SPARVUS_LOCUS9744369</name>
</gene>
<reference evidence="2" key="1">
    <citation type="submission" date="2023-05" db="EMBL/GenBank/DDBJ databases">
        <authorList>
            <person name="Stuckert A."/>
        </authorList>
    </citation>
    <scope>NUCLEOTIDE SEQUENCE</scope>
</reference>
<dbReference type="EMBL" id="CATNWA010015398">
    <property type="protein sequence ID" value="CAI9582981.1"/>
    <property type="molecule type" value="Genomic_DNA"/>
</dbReference>
<evidence type="ECO:0000313" key="3">
    <source>
        <dbReference type="Proteomes" id="UP001162483"/>
    </source>
</evidence>
<evidence type="ECO:0000313" key="2">
    <source>
        <dbReference type="EMBL" id="CAI9582981.1"/>
    </source>
</evidence>
<dbReference type="Proteomes" id="UP001162483">
    <property type="component" value="Unassembled WGS sequence"/>
</dbReference>
<protein>
    <submittedName>
        <fullName evidence="2">Uncharacterized protein</fullName>
    </submittedName>
</protein>
<feature type="region of interest" description="Disordered" evidence="1">
    <location>
        <begin position="1"/>
        <end position="30"/>
    </location>
</feature>
<organism evidence="2 3">
    <name type="scientific">Staurois parvus</name>
    <dbReference type="NCBI Taxonomy" id="386267"/>
    <lineage>
        <taxon>Eukaryota</taxon>
        <taxon>Metazoa</taxon>
        <taxon>Chordata</taxon>
        <taxon>Craniata</taxon>
        <taxon>Vertebrata</taxon>
        <taxon>Euteleostomi</taxon>
        <taxon>Amphibia</taxon>
        <taxon>Batrachia</taxon>
        <taxon>Anura</taxon>
        <taxon>Neobatrachia</taxon>
        <taxon>Ranoidea</taxon>
        <taxon>Ranidae</taxon>
        <taxon>Staurois</taxon>
    </lineage>
</organism>
<keyword evidence="3" id="KW-1185">Reference proteome</keyword>
<proteinExistence type="predicted"/>
<accession>A0ABN9EGV7</accession>
<sequence>MRRRYHGGPMAEWRSQQAWGDDYQESNGRVAEQKQLQLKAHTQA</sequence>
<evidence type="ECO:0000256" key="1">
    <source>
        <dbReference type="SAM" id="MobiDB-lite"/>
    </source>
</evidence>